<evidence type="ECO:0000313" key="3">
    <source>
        <dbReference type="Proteomes" id="UP000245647"/>
    </source>
</evidence>
<dbReference type="InterPro" id="IPR007345">
    <property type="entry name" value="Polysacch_pyruvyl_Trfase"/>
</dbReference>
<dbReference type="EMBL" id="QEAS01000021">
    <property type="protein sequence ID" value="PWG78726.1"/>
    <property type="molecule type" value="Genomic_DNA"/>
</dbReference>
<comment type="caution">
    <text evidence="2">The sequence shown here is derived from an EMBL/GenBank/DDBJ whole genome shotgun (WGS) entry which is preliminary data.</text>
</comment>
<dbReference type="Proteomes" id="UP000245647">
    <property type="component" value="Unassembled WGS sequence"/>
</dbReference>
<accession>A0A2U2PBE8</accession>
<dbReference type="GO" id="GO:0016740">
    <property type="term" value="F:transferase activity"/>
    <property type="evidence" value="ECO:0007669"/>
    <property type="project" value="UniProtKB-KW"/>
</dbReference>
<gene>
    <name evidence="2" type="ORF">DDR33_21130</name>
</gene>
<reference evidence="2 3" key="1">
    <citation type="submission" date="2018-04" db="EMBL/GenBank/DDBJ databases">
        <title>Pedobacter chongqingensis sp. nov., isolated from a rottenly hemp rope.</title>
        <authorList>
            <person name="Cai Y."/>
        </authorList>
    </citation>
    <scope>NUCLEOTIDE SEQUENCE [LARGE SCALE GENOMIC DNA]</scope>
    <source>
        <strain evidence="2 3">FJ4-8</strain>
    </source>
</reference>
<sequence length="346" mass="39263">MNSEQMKNGVLVYMPGYGEQNIGDYVQSLAALQFLGNKPDVYLHREHLNSYSGDKVKLIMNGWFTHKPENWPPSEKIQPLFVSFHVNSLAKNTLLREAGVEYLKKHQPIGCRDKGTVDLLREKGVDAYFTGCLTLTLGETYATKETDGKVYMVDPIFDKPKDFGSLSKALIGVVTRYSKIKKLAHKLLRDTSIKSLLIASRFYDAYSEYFSDSILMEAEYIHHYFPESQFKNEEEKFDLAKSLLRKYSKAALVVTSRIHCALPSLGMNTPVVYVNDLGQDEASSCRLDGITELFNVIDYKKGKLFPRFSWEGGSKIVPSTKVTNKPNYLSLKEKLVEKCRSFGSLN</sequence>
<feature type="domain" description="Polysaccharide pyruvyl transferase" evidence="1">
    <location>
        <begin position="21"/>
        <end position="275"/>
    </location>
</feature>
<dbReference type="RefSeq" id="WP_109417787.1">
    <property type="nucleotide sequence ID" value="NZ_QEAS01000021.1"/>
</dbReference>
<proteinExistence type="predicted"/>
<name>A0A2U2PBE8_9SPHI</name>
<protein>
    <submittedName>
        <fullName evidence="2">Polysaccharide pyruvyl transferase family protein</fullName>
    </submittedName>
</protein>
<dbReference type="AlphaFoldDB" id="A0A2U2PBE8"/>
<organism evidence="2 3">
    <name type="scientific">Pararcticibacter amylolyticus</name>
    <dbReference type="NCBI Taxonomy" id="2173175"/>
    <lineage>
        <taxon>Bacteria</taxon>
        <taxon>Pseudomonadati</taxon>
        <taxon>Bacteroidota</taxon>
        <taxon>Sphingobacteriia</taxon>
        <taxon>Sphingobacteriales</taxon>
        <taxon>Sphingobacteriaceae</taxon>
        <taxon>Pararcticibacter</taxon>
    </lineage>
</organism>
<evidence type="ECO:0000259" key="1">
    <source>
        <dbReference type="Pfam" id="PF04230"/>
    </source>
</evidence>
<evidence type="ECO:0000313" key="2">
    <source>
        <dbReference type="EMBL" id="PWG78726.1"/>
    </source>
</evidence>
<dbReference type="OrthoDB" id="5672604at2"/>
<keyword evidence="3" id="KW-1185">Reference proteome</keyword>
<dbReference type="Pfam" id="PF04230">
    <property type="entry name" value="PS_pyruv_trans"/>
    <property type="match status" value="1"/>
</dbReference>
<keyword evidence="2" id="KW-0808">Transferase</keyword>